<dbReference type="GO" id="GO:0005975">
    <property type="term" value="P:carbohydrate metabolic process"/>
    <property type="evidence" value="ECO:0007669"/>
    <property type="project" value="UniProtKB-ARBA"/>
</dbReference>
<dbReference type="Gene3D" id="2.60.40.10">
    <property type="entry name" value="Immunoglobulins"/>
    <property type="match status" value="3"/>
</dbReference>
<dbReference type="Proteomes" id="UP000050867">
    <property type="component" value="Unassembled WGS sequence"/>
</dbReference>
<keyword evidence="4" id="KW-1185">Reference proteome</keyword>
<evidence type="ECO:0000313" key="3">
    <source>
        <dbReference type="EMBL" id="KRV47530.1"/>
    </source>
</evidence>
<feature type="domain" description="IPT/TIG" evidence="2">
    <location>
        <begin position="168"/>
        <end position="246"/>
    </location>
</feature>
<accession>A0A0T6LN56</accession>
<feature type="region of interest" description="Disordered" evidence="1">
    <location>
        <begin position="1"/>
        <end position="21"/>
    </location>
</feature>
<name>A0A0T6LN56_WENVI</name>
<sequence>MATITSPVPPQGPASGGPPGGVTITGTNLTGAVVKFGTRLGTVVTNTGTVITVTPPPGNGAVPVTVTTPGGSVSAGQYFYIGQPFKAALSADTGPAAGGNTITITGTGLATTSGVSFGTTPGTGIVATNDGSVDVVVPAGTGTVPVTVTTKGGTTNGLFYNYAPTLSTDSISPASGPQSGGTPVSIGATTGGLSTTESVSFGANPAAFGVVSDNLIVAYSPPGTGAVTVNIVTAGGPDTTPQTFTYTPPPA</sequence>
<dbReference type="AlphaFoldDB" id="A0A0T6LN56"/>
<dbReference type="Pfam" id="PF01833">
    <property type="entry name" value="TIG"/>
    <property type="match status" value="3"/>
</dbReference>
<dbReference type="InterPro" id="IPR014756">
    <property type="entry name" value="Ig_E-set"/>
</dbReference>
<dbReference type="InterPro" id="IPR013783">
    <property type="entry name" value="Ig-like_fold"/>
</dbReference>
<proteinExistence type="predicted"/>
<dbReference type="SUPFAM" id="SSF81296">
    <property type="entry name" value="E set domains"/>
    <property type="match status" value="3"/>
</dbReference>
<comment type="caution">
    <text evidence="3">The sequence shown here is derived from an EMBL/GenBank/DDBJ whole genome shotgun (WGS) entry which is preliminary data.</text>
</comment>
<reference evidence="3 4" key="1">
    <citation type="submission" date="2015-10" db="EMBL/GenBank/DDBJ databases">
        <title>Draft genome sequence of pyrrolomycin-producing Streptomyces vitaminophilus.</title>
        <authorList>
            <person name="Graham D.E."/>
            <person name="Mahan K.M."/>
            <person name="Klingeman D.M."/>
            <person name="Hettich R.L."/>
            <person name="Parry R.J."/>
        </authorList>
    </citation>
    <scope>NUCLEOTIDE SEQUENCE [LARGE SCALE GENOMIC DNA]</scope>
    <source>
        <strain evidence="3 4">ATCC 31673</strain>
    </source>
</reference>
<evidence type="ECO:0000313" key="4">
    <source>
        <dbReference type="Proteomes" id="UP000050867"/>
    </source>
</evidence>
<dbReference type="eggNOG" id="COG3468">
    <property type="taxonomic scope" value="Bacteria"/>
</dbReference>
<organism evidence="3 4">
    <name type="scientific">Wenjunlia vitaminophila</name>
    <name type="common">Streptomyces vitaminophilus</name>
    <dbReference type="NCBI Taxonomy" id="76728"/>
    <lineage>
        <taxon>Bacteria</taxon>
        <taxon>Bacillati</taxon>
        <taxon>Actinomycetota</taxon>
        <taxon>Actinomycetes</taxon>
        <taxon>Kitasatosporales</taxon>
        <taxon>Streptomycetaceae</taxon>
        <taxon>Wenjunlia</taxon>
    </lineage>
</organism>
<evidence type="ECO:0000259" key="2">
    <source>
        <dbReference type="Pfam" id="PF01833"/>
    </source>
</evidence>
<dbReference type="STRING" id="76728.AQ490_06435"/>
<feature type="domain" description="IPT/TIG" evidence="2">
    <location>
        <begin position="3"/>
        <end position="79"/>
    </location>
</feature>
<dbReference type="EMBL" id="LLZU01000036">
    <property type="protein sequence ID" value="KRV47530.1"/>
    <property type="molecule type" value="Genomic_DNA"/>
</dbReference>
<protein>
    <recommendedName>
        <fullName evidence="2">IPT/TIG domain-containing protein</fullName>
    </recommendedName>
</protein>
<gene>
    <name evidence="3" type="ORF">AQ490_06435</name>
</gene>
<evidence type="ECO:0000256" key="1">
    <source>
        <dbReference type="SAM" id="MobiDB-lite"/>
    </source>
</evidence>
<dbReference type="InterPro" id="IPR002909">
    <property type="entry name" value="IPT_dom"/>
</dbReference>
<feature type="domain" description="IPT/TIG" evidence="2">
    <location>
        <begin position="91"/>
        <end position="159"/>
    </location>
</feature>